<dbReference type="KEGG" id="stur:STURON_001075"/>
<evidence type="ECO:0000256" key="3">
    <source>
        <dbReference type="ARBA" id="ARBA00022840"/>
    </source>
</evidence>
<keyword evidence="3 6" id="KW-0067">ATP-binding</keyword>
<dbReference type="InterPro" id="IPR004753">
    <property type="entry name" value="MreB"/>
</dbReference>
<dbReference type="Gene3D" id="3.30.420.40">
    <property type="match status" value="2"/>
</dbReference>
<dbReference type="AlphaFoldDB" id="A0A0K1P7N1"/>
<dbReference type="HAMAP" id="MF_02207">
    <property type="entry name" value="MreB"/>
    <property type="match status" value="1"/>
</dbReference>
<accession>A0A0K1P7N1</accession>
<dbReference type="PRINTS" id="PR01652">
    <property type="entry name" value="SHAPEPROTEIN"/>
</dbReference>
<feature type="binding site" evidence="6">
    <location>
        <begin position="161"/>
        <end position="163"/>
    </location>
    <ligand>
        <name>ATP</name>
        <dbReference type="ChEBI" id="CHEBI:30616"/>
    </ligand>
</feature>
<dbReference type="InterPro" id="IPR043129">
    <property type="entry name" value="ATPase_NBD"/>
</dbReference>
<evidence type="ECO:0000256" key="1">
    <source>
        <dbReference type="ARBA" id="ARBA00022490"/>
    </source>
</evidence>
<dbReference type="InterPro" id="IPR056546">
    <property type="entry name" value="MreB_MamK-like"/>
</dbReference>
<dbReference type="Pfam" id="PF06723">
    <property type="entry name" value="MreB_Mbl"/>
    <property type="match status" value="1"/>
</dbReference>
<dbReference type="NCBIfam" id="NF010539">
    <property type="entry name" value="PRK13927.1"/>
    <property type="match status" value="1"/>
</dbReference>
<dbReference type="GO" id="GO:0008360">
    <property type="term" value="P:regulation of cell shape"/>
    <property type="evidence" value="ECO:0007669"/>
    <property type="project" value="UniProtKB-UniRule"/>
</dbReference>
<evidence type="ECO:0000256" key="2">
    <source>
        <dbReference type="ARBA" id="ARBA00022741"/>
    </source>
</evidence>
<keyword evidence="1 6" id="KW-0963">Cytoplasm</keyword>
<dbReference type="GO" id="GO:0000902">
    <property type="term" value="P:cell morphogenesis"/>
    <property type="evidence" value="ECO:0007669"/>
    <property type="project" value="InterPro"/>
</dbReference>
<dbReference type="CDD" id="cd10225">
    <property type="entry name" value="ASKHA_NBD_MreB-like"/>
    <property type="match status" value="1"/>
</dbReference>
<proteinExistence type="inferred from homology"/>
<dbReference type="OrthoDB" id="391604at2"/>
<keyword evidence="2 6" id="KW-0547">Nucleotide-binding</keyword>
<dbReference type="RefSeq" id="WP_075048879.1">
    <property type="nucleotide sequence ID" value="NZ_CP012328.1"/>
</dbReference>
<organism evidence="7 8">
    <name type="scientific">Spiroplasma turonicum</name>
    <dbReference type="NCBI Taxonomy" id="216946"/>
    <lineage>
        <taxon>Bacteria</taxon>
        <taxon>Bacillati</taxon>
        <taxon>Mycoplasmatota</taxon>
        <taxon>Mollicutes</taxon>
        <taxon>Entomoplasmatales</taxon>
        <taxon>Spiroplasmataceae</taxon>
        <taxon>Spiroplasma</taxon>
    </lineage>
</organism>
<comment type="subunit">
    <text evidence="6">Forms polymers.</text>
</comment>
<protein>
    <recommendedName>
        <fullName evidence="6">Cell shape-determining protein MreB</fullName>
    </recommendedName>
</protein>
<feature type="binding site" evidence="6">
    <location>
        <begin position="289"/>
        <end position="292"/>
    </location>
    <ligand>
        <name>ATP</name>
        <dbReference type="ChEBI" id="CHEBI:30616"/>
    </ligand>
</feature>
<sequence>MASWDRKKEFVALDLGTANVVAYLGGQGIIYNEPSTMAYDVHTNTVIASGEMAYEMVGKTNDDVRMVVPLVDGVIADLDAAKDLIKIIFSRIKLSDILKNALVVLACPSGVTELERGALKQVVVDMGARKVLVEEEVKLSAIGAGINISLASGHLVVDIGGGTTDIAIISAGDIIISRSIKVAGNHFDEEIRKYIRAEYNVLVGIKTAEKIKIEIGSLTKIDNGRTFRAFGRDVISGLPREVIIAPDEVKNALLAPFSKITDLIVEVMENTPAELAGDIIRNGITICGGGALIRGIDSYFESIFQLKVIKAQDPLLTVIEGAKEYEKQAEKWLEIVDLRDSREYVIK</sequence>
<evidence type="ECO:0000313" key="7">
    <source>
        <dbReference type="EMBL" id="AKU80321.1"/>
    </source>
</evidence>
<evidence type="ECO:0000313" key="8">
    <source>
        <dbReference type="Proteomes" id="UP000067243"/>
    </source>
</evidence>
<feature type="binding site" evidence="6">
    <location>
        <begin position="17"/>
        <end position="19"/>
    </location>
    <ligand>
        <name>ATP</name>
        <dbReference type="ChEBI" id="CHEBI:30616"/>
    </ligand>
</feature>
<dbReference type="GO" id="GO:0005737">
    <property type="term" value="C:cytoplasm"/>
    <property type="evidence" value="ECO:0007669"/>
    <property type="project" value="UniProtKB-SubCell"/>
</dbReference>
<dbReference type="PATRIC" id="fig|216946.3.peg.1111"/>
<dbReference type="GO" id="GO:0005524">
    <property type="term" value="F:ATP binding"/>
    <property type="evidence" value="ECO:0007669"/>
    <property type="project" value="UniProtKB-KW"/>
</dbReference>
<evidence type="ECO:0000256" key="4">
    <source>
        <dbReference type="ARBA" id="ARBA00022960"/>
    </source>
</evidence>
<comment type="similarity">
    <text evidence="5 6">Belongs to the FtsA/MreB family.</text>
</comment>
<feature type="binding site" evidence="6">
    <location>
        <begin position="209"/>
        <end position="212"/>
    </location>
    <ligand>
        <name>ATP</name>
        <dbReference type="ChEBI" id="CHEBI:30616"/>
    </ligand>
</feature>
<dbReference type="Proteomes" id="UP000067243">
    <property type="component" value="Chromosome"/>
</dbReference>
<evidence type="ECO:0000256" key="5">
    <source>
        <dbReference type="ARBA" id="ARBA00023458"/>
    </source>
</evidence>
<dbReference type="PANTHER" id="PTHR42749:SF1">
    <property type="entry name" value="CELL SHAPE-DETERMINING PROTEIN MREB"/>
    <property type="match status" value="1"/>
</dbReference>
<keyword evidence="8" id="KW-1185">Reference proteome</keyword>
<dbReference type="EMBL" id="CP012328">
    <property type="protein sequence ID" value="AKU80321.1"/>
    <property type="molecule type" value="Genomic_DNA"/>
</dbReference>
<evidence type="ECO:0000256" key="6">
    <source>
        <dbReference type="HAMAP-Rule" id="MF_02207"/>
    </source>
</evidence>
<dbReference type="STRING" id="216946.STURO_v1c10710"/>
<keyword evidence="4 6" id="KW-0133">Cell shape</keyword>
<reference evidence="7 8" key="1">
    <citation type="journal article" date="2015" name="Genome Announc.">
        <title>Complete Genome Sequence of Spiroplasma turonicum Strain Tab4cT, a Parasite of a Horse Fly, Haematopota sp. (Diptera: Tabanidae).</title>
        <authorList>
            <person name="Davis R.E."/>
            <person name="Shao J."/>
            <person name="Zhao Y."/>
            <person name="Gasparich G.E."/>
            <person name="Gaynor B.J."/>
            <person name="Donofrio N."/>
        </authorList>
    </citation>
    <scope>NUCLEOTIDE SEQUENCE [LARGE SCALE GENOMIC DNA]</scope>
    <source>
        <strain evidence="7 8">Tab4c</strain>
    </source>
</reference>
<dbReference type="SUPFAM" id="SSF53067">
    <property type="entry name" value="Actin-like ATPase domain"/>
    <property type="match status" value="2"/>
</dbReference>
<name>A0A0K1P7N1_9MOLU</name>
<gene>
    <name evidence="7" type="primary">mreB3</name>
    <name evidence="6" type="synonym">mreB</name>
    <name evidence="7" type="ORF">STURON_001075</name>
</gene>
<dbReference type="PANTHER" id="PTHR42749">
    <property type="entry name" value="CELL SHAPE-DETERMINING PROTEIN MREB"/>
    <property type="match status" value="1"/>
</dbReference>
<comment type="function">
    <text evidence="6">Forms membrane-associated dynamic filaments that are essential for cell shape determination. Acts by regulating cell wall synthesis and cell elongation, and thus cell shape. A feedback loop between cell geometry and MreB localization may maintain elongated cell shape by targeting cell wall growth to regions of negative cell wall curvature.</text>
</comment>
<comment type="subcellular location">
    <subcellularLocation>
        <location evidence="6">Cytoplasm</location>
    </subcellularLocation>
    <text evidence="6">Membrane-associated.</text>
</comment>